<proteinExistence type="predicted"/>
<dbReference type="RefSeq" id="WP_163384724.1">
    <property type="nucleotide sequence ID" value="NZ_JAUFQS010000003.1"/>
</dbReference>
<dbReference type="EMBL" id="JAUFQS010000003">
    <property type="protein sequence ID" value="MDN3686567.1"/>
    <property type="molecule type" value="Genomic_DNA"/>
</dbReference>
<evidence type="ECO:0000313" key="1">
    <source>
        <dbReference type="EMBL" id="MDN3686567.1"/>
    </source>
</evidence>
<protein>
    <submittedName>
        <fullName evidence="1">Uncharacterized protein</fullName>
    </submittedName>
</protein>
<comment type="caution">
    <text evidence="1">The sequence shown here is derived from an EMBL/GenBank/DDBJ whole genome shotgun (WGS) entry which is preliminary data.</text>
</comment>
<accession>A0ABT8C2I7</accession>
<organism evidence="1 2">
    <name type="scientific">Cyclobacterium jeungdonense</name>
    <dbReference type="NCBI Taxonomy" id="708087"/>
    <lineage>
        <taxon>Bacteria</taxon>
        <taxon>Pseudomonadati</taxon>
        <taxon>Bacteroidota</taxon>
        <taxon>Cytophagia</taxon>
        <taxon>Cytophagales</taxon>
        <taxon>Cyclobacteriaceae</taxon>
        <taxon>Cyclobacterium</taxon>
    </lineage>
</organism>
<dbReference type="Proteomes" id="UP001236663">
    <property type="component" value="Unassembled WGS sequence"/>
</dbReference>
<name>A0ABT8C2I7_9BACT</name>
<reference evidence="2" key="1">
    <citation type="journal article" date="2019" name="Int. J. Syst. Evol. Microbiol.">
        <title>The Global Catalogue of Microorganisms (GCM) 10K type strain sequencing project: providing services to taxonomists for standard genome sequencing and annotation.</title>
        <authorList>
            <consortium name="The Broad Institute Genomics Platform"/>
            <consortium name="The Broad Institute Genome Sequencing Center for Infectious Disease"/>
            <person name="Wu L."/>
            <person name="Ma J."/>
        </authorList>
    </citation>
    <scope>NUCLEOTIDE SEQUENCE [LARGE SCALE GENOMIC DNA]</scope>
    <source>
        <strain evidence="2">CECT 7706</strain>
    </source>
</reference>
<gene>
    <name evidence="1" type="ORF">QWZ15_01890</name>
</gene>
<evidence type="ECO:0000313" key="2">
    <source>
        <dbReference type="Proteomes" id="UP001236663"/>
    </source>
</evidence>
<sequence>MNLSHTELLSITRDRNLFEKISAAKNLIVSVFSEVGNQLATVNLKEVHATEKGIKISKGNELRQCPYQVLDIVRDFDMNKGLNIRILHWWGRGMFLFLFFGKNHPALENLLPKKSHVHEFSVCMTDRWDYGEIIDNGKTQHFSSIKIKEHLRIFSHLQLVKPICIAKNEAISETLISEITESLTLIGSIEDK</sequence>
<keyword evidence="2" id="KW-1185">Reference proteome</keyword>